<dbReference type="InterPro" id="IPR007341">
    <property type="entry name" value="Transgly_assoc"/>
</dbReference>
<proteinExistence type="inferred from homology"/>
<dbReference type="EMBL" id="CP045845">
    <property type="protein sequence ID" value="QGH29967.1"/>
    <property type="molecule type" value="Genomic_DNA"/>
</dbReference>
<keyword evidence="4 7" id="KW-0812">Transmembrane</keyword>
<evidence type="ECO:0000256" key="5">
    <source>
        <dbReference type="ARBA" id="ARBA00022989"/>
    </source>
</evidence>
<dbReference type="RefSeq" id="WP_153742811.1">
    <property type="nucleotide sequence ID" value="NZ_CP045843.1"/>
</dbReference>
<dbReference type="GeneID" id="91972735"/>
<dbReference type="PANTHER" id="PTHR33884">
    <property type="entry name" value="UPF0410 PROTEIN YMGE"/>
    <property type="match status" value="1"/>
</dbReference>
<organism evidence="8 9">
    <name type="scientific">Kluyvera intermedia</name>
    <name type="common">Enterobacter intermedius</name>
    <dbReference type="NCBI Taxonomy" id="61648"/>
    <lineage>
        <taxon>Bacteria</taxon>
        <taxon>Pseudomonadati</taxon>
        <taxon>Pseudomonadota</taxon>
        <taxon>Gammaproteobacteria</taxon>
        <taxon>Enterobacterales</taxon>
        <taxon>Enterobacteriaceae</taxon>
        <taxon>Kluyvera</taxon>
    </lineage>
</organism>
<keyword evidence="3" id="KW-1003">Cell membrane</keyword>
<dbReference type="PANTHER" id="PTHR33884:SF4">
    <property type="entry name" value="UPF0410 PROTEIN YEAQ"/>
    <property type="match status" value="1"/>
</dbReference>
<keyword evidence="6 7" id="KW-0472">Membrane</keyword>
<feature type="transmembrane region" description="Helical" evidence="7">
    <location>
        <begin position="58"/>
        <end position="77"/>
    </location>
</feature>
<evidence type="ECO:0000313" key="8">
    <source>
        <dbReference type="EMBL" id="QGH29967.1"/>
    </source>
</evidence>
<evidence type="ECO:0000256" key="3">
    <source>
        <dbReference type="ARBA" id="ARBA00022475"/>
    </source>
</evidence>
<evidence type="ECO:0000256" key="6">
    <source>
        <dbReference type="ARBA" id="ARBA00023136"/>
    </source>
</evidence>
<keyword evidence="9" id="KW-1185">Reference proteome</keyword>
<gene>
    <name evidence="8" type="ORF">GHC21_10000</name>
</gene>
<accession>A0ABX6DMC8</accession>
<name>A0ABX6DMC8_KLUIN</name>
<evidence type="ECO:0000256" key="7">
    <source>
        <dbReference type="SAM" id="Phobius"/>
    </source>
</evidence>
<protein>
    <submittedName>
        <fullName evidence="8">GlsB/YeaQ/YmgE family stress response membrane protein</fullName>
    </submittedName>
</protein>
<evidence type="ECO:0000256" key="1">
    <source>
        <dbReference type="ARBA" id="ARBA00004651"/>
    </source>
</evidence>
<feature type="transmembrane region" description="Helical" evidence="7">
    <location>
        <begin position="6"/>
        <end position="21"/>
    </location>
</feature>
<evidence type="ECO:0000313" key="9">
    <source>
        <dbReference type="Proteomes" id="UP000344450"/>
    </source>
</evidence>
<reference evidence="8 9" key="1">
    <citation type="submission" date="2019-10" db="EMBL/GenBank/DDBJ databases">
        <title>Complete genome sequencing of drug resistant plasmids in Kluyvera intermedia.</title>
        <authorList>
            <person name="Ke C."/>
            <person name="Jian S."/>
        </authorList>
    </citation>
    <scope>NUCLEOTIDE SEQUENCE [LARGE SCALE GENOMIC DNA]</scope>
    <source>
        <strain evidence="8 9">N2-1</strain>
    </source>
</reference>
<dbReference type="Proteomes" id="UP000344450">
    <property type="component" value="Chromosome"/>
</dbReference>
<evidence type="ECO:0000256" key="4">
    <source>
        <dbReference type="ARBA" id="ARBA00022692"/>
    </source>
</evidence>
<evidence type="ECO:0000256" key="2">
    <source>
        <dbReference type="ARBA" id="ARBA00011006"/>
    </source>
</evidence>
<feature type="transmembrane region" description="Helical" evidence="7">
    <location>
        <begin position="28"/>
        <end position="52"/>
    </location>
</feature>
<keyword evidence="5 7" id="KW-1133">Transmembrane helix</keyword>
<dbReference type="Pfam" id="PF04226">
    <property type="entry name" value="Transgly_assoc"/>
    <property type="match status" value="1"/>
</dbReference>
<comment type="similarity">
    <text evidence="2">Belongs to the UPF0410 family.</text>
</comment>
<sequence length="86" mass="9140">MGFISWVFFGLVVGIIARCLMPGKEHFGIIMTVVLGVVGALIGGAVSTFLGFGNVNGFNIYSIVVATVGSIVLLFVIHKLKTRNKL</sequence>
<comment type="subcellular location">
    <subcellularLocation>
        <location evidence="1">Cell membrane</location>
        <topology evidence="1">Multi-pass membrane protein</topology>
    </subcellularLocation>
</comment>